<dbReference type="GO" id="GO:0016787">
    <property type="term" value="F:hydrolase activity"/>
    <property type="evidence" value="ECO:0007669"/>
    <property type="project" value="UniProtKB-KW"/>
</dbReference>
<evidence type="ECO:0000256" key="7">
    <source>
        <dbReference type="ARBA" id="ARBA00033367"/>
    </source>
</evidence>
<evidence type="ECO:0000256" key="4">
    <source>
        <dbReference type="ARBA" id="ARBA00019623"/>
    </source>
</evidence>
<keyword evidence="6 8" id="KW-0326">Glycosidase</keyword>
<dbReference type="CDD" id="cd08996">
    <property type="entry name" value="GH32_FFase"/>
    <property type="match status" value="1"/>
</dbReference>
<comment type="pathway">
    <text evidence="1 9">Glycan biosynthesis; sucrose metabolism.</text>
</comment>
<dbReference type="InterPro" id="IPR013320">
    <property type="entry name" value="ConA-like_dom_sf"/>
</dbReference>
<protein>
    <recommendedName>
        <fullName evidence="4 8">Sucrose-6-phosphate hydrolase</fullName>
        <ecNumber evidence="3 8">3.2.1.26</ecNumber>
    </recommendedName>
    <alternativeName>
        <fullName evidence="7 9">Invertase</fullName>
    </alternativeName>
</protein>
<evidence type="ECO:0000256" key="8">
    <source>
        <dbReference type="RuleBase" id="RU362110"/>
    </source>
</evidence>
<dbReference type="SMART" id="SM00640">
    <property type="entry name" value="Glyco_32"/>
    <property type="match status" value="1"/>
</dbReference>
<dbReference type="Pfam" id="PF00251">
    <property type="entry name" value="Glyco_hydro_32N"/>
    <property type="match status" value="1"/>
</dbReference>
<dbReference type="InterPro" id="IPR001362">
    <property type="entry name" value="Glyco_hydro_32"/>
</dbReference>
<dbReference type="InterPro" id="IPR013148">
    <property type="entry name" value="Glyco_hydro_32_N"/>
</dbReference>
<comment type="subcellular location">
    <subcellularLocation>
        <location evidence="9">Cytoplasm</location>
    </subcellularLocation>
</comment>
<dbReference type="RefSeq" id="WP_264142810.1">
    <property type="nucleotide sequence ID" value="NZ_JAOYEY010000036.1"/>
</dbReference>
<dbReference type="InterPro" id="IPR006232">
    <property type="entry name" value="Suc6P_hydrolase"/>
</dbReference>
<dbReference type="PANTHER" id="PTHR43101">
    <property type="entry name" value="BETA-FRUCTOSIDASE"/>
    <property type="match status" value="1"/>
</dbReference>
<evidence type="ECO:0000256" key="9">
    <source>
        <dbReference type="RuleBase" id="RU365015"/>
    </source>
</evidence>
<dbReference type="PANTHER" id="PTHR43101:SF1">
    <property type="entry name" value="BETA-FRUCTOSIDASE"/>
    <property type="match status" value="1"/>
</dbReference>
<dbReference type="InterPro" id="IPR051214">
    <property type="entry name" value="GH32_Enzymes"/>
</dbReference>
<dbReference type="InterPro" id="IPR023296">
    <property type="entry name" value="Glyco_hydro_beta-prop_sf"/>
</dbReference>
<evidence type="ECO:0000256" key="6">
    <source>
        <dbReference type="ARBA" id="ARBA00023295"/>
    </source>
</evidence>
<dbReference type="Gene3D" id="2.60.120.560">
    <property type="entry name" value="Exo-inulinase, domain 1"/>
    <property type="match status" value="1"/>
</dbReference>
<dbReference type="EC" id="3.2.1.26" evidence="3 8"/>
<comment type="similarity">
    <text evidence="2 8">Belongs to the glycosyl hydrolase 32 family.</text>
</comment>
<comment type="function">
    <text evidence="9">Enables the bacterium to metabolize sucrose as a sole carbon source.</text>
</comment>
<feature type="domain" description="Glycosyl hydrolase family 32 N-terminal" evidence="10">
    <location>
        <begin position="32"/>
        <end position="335"/>
    </location>
</feature>
<evidence type="ECO:0000313" key="12">
    <source>
        <dbReference type="EMBL" id="MCV9886169.1"/>
    </source>
</evidence>
<dbReference type="SUPFAM" id="SSF49899">
    <property type="entry name" value="Concanavalin A-like lectins/glucanases"/>
    <property type="match status" value="1"/>
</dbReference>
<evidence type="ECO:0000259" key="11">
    <source>
        <dbReference type="Pfam" id="PF08244"/>
    </source>
</evidence>
<accession>A0ABT3DGI9</accession>
<feature type="domain" description="Glycosyl hydrolase family 32 C-terminal" evidence="11">
    <location>
        <begin position="341"/>
        <end position="487"/>
    </location>
</feature>
<dbReference type="InterPro" id="IPR013189">
    <property type="entry name" value="Glyco_hydro_32_C"/>
</dbReference>
<keyword evidence="5 8" id="KW-0378">Hydrolase</keyword>
<keyword evidence="9" id="KW-0963">Cytoplasm</keyword>
<evidence type="ECO:0000256" key="2">
    <source>
        <dbReference type="ARBA" id="ARBA00009902"/>
    </source>
</evidence>
<sequence>MNKHQEMIEKAHEELNKYKKSVSDHEWSLQYHVMPQANWMNDPNGFSMFNGEYHLFYQHHPYSPKWGPMYWGHVKSKDLVHWEHLPIALAPSEPYDIDGCFSGSAIEKDGKLYLFYTGNKWTGPDQDKDLKQVQCLAVSEDGIHFEKIAENPVIEEAPSGDIHPFHFRDPKVWKEGDYYYCVLGSQTKERIGQALLYRSPDLLKWEFVNVMARGTGNMGYMWECPDLFSLSGQDVLVMSPQGVKPEGDLYHNLHQSVYVLGNLDLQQGKFRFDQFQLLDYGFDFYAPQTTVDHLGRRILVGWMAMWESEMPEQGHHWAGAITIPRIMSIEEHRVKCVPAPELETLRFNQVSYSNVLMNGSRNFEGVNGDCLELNVLLDMKQASQFGINLRMDTASTEKTVLTFDCQNQKLTLNRDHSGKGPGGERKAPVELNKGKLQLTLFLDKSSLELFIQNGEKVMTARIYPSEHSMEIEFFSDGEVELLKLDKWSLRRSIS</sequence>
<gene>
    <name evidence="12" type="ORF">OIH86_10915</name>
</gene>
<organism evidence="12 13">
    <name type="scientific">Metabacillus halosaccharovorans</name>
    <dbReference type="NCBI Taxonomy" id="930124"/>
    <lineage>
        <taxon>Bacteria</taxon>
        <taxon>Bacillati</taxon>
        <taxon>Bacillota</taxon>
        <taxon>Bacilli</taxon>
        <taxon>Bacillales</taxon>
        <taxon>Bacillaceae</taxon>
        <taxon>Metabacillus</taxon>
    </lineage>
</organism>
<dbReference type="Proteomes" id="UP001526147">
    <property type="component" value="Unassembled WGS sequence"/>
</dbReference>
<evidence type="ECO:0000256" key="3">
    <source>
        <dbReference type="ARBA" id="ARBA00012758"/>
    </source>
</evidence>
<evidence type="ECO:0000313" key="13">
    <source>
        <dbReference type="Proteomes" id="UP001526147"/>
    </source>
</evidence>
<keyword evidence="13" id="KW-1185">Reference proteome</keyword>
<evidence type="ECO:0000256" key="5">
    <source>
        <dbReference type="ARBA" id="ARBA00022801"/>
    </source>
</evidence>
<comment type="catalytic activity">
    <reaction evidence="8">
        <text>Hydrolysis of terminal non-reducing beta-D-fructofuranoside residues in beta-D-fructofuranosides.</text>
        <dbReference type="EC" id="3.2.1.26"/>
    </reaction>
</comment>
<reference evidence="12 13" key="1">
    <citation type="submission" date="2022-10" db="EMBL/GenBank/DDBJ databases">
        <title>Draft genome assembly of moderately radiation resistant bacterium Metabacillus halosaccharovorans.</title>
        <authorList>
            <person name="Pal S."/>
            <person name="Gopinathan A."/>
        </authorList>
    </citation>
    <scope>NUCLEOTIDE SEQUENCE [LARGE SCALE GENOMIC DNA]</scope>
    <source>
        <strain evidence="12 13">VITHBRA001</strain>
    </source>
</reference>
<proteinExistence type="inferred from homology"/>
<dbReference type="InterPro" id="IPR018053">
    <property type="entry name" value="Glyco_hydro_32_AS"/>
</dbReference>
<comment type="caution">
    <text evidence="12">The sequence shown here is derived from an EMBL/GenBank/DDBJ whole genome shotgun (WGS) entry which is preliminary data.</text>
</comment>
<evidence type="ECO:0000259" key="10">
    <source>
        <dbReference type="Pfam" id="PF00251"/>
    </source>
</evidence>
<dbReference type="EMBL" id="JAOYEY010000036">
    <property type="protein sequence ID" value="MCV9886169.1"/>
    <property type="molecule type" value="Genomic_DNA"/>
</dbReference>
<dbReference type="NCBIfam" id="TIGR01322">
    <property type="entry name" value="scrB_fam"/>
    <property type="match status" value="1"/>
</dbReference>
<dbReference type="Gene3D" id="2.115.10.20">
    <property type="entry name" value="Glycosyl hydrolase domain, family 43"/>
    <property type="match status" value="1"/>
</dbReference>
<dbReference type="PROSITE" id="PS00609">
    <property type="entry name" value="GLYCOSYL_HYDROL_F32"/>
    <property type="match status" value="1"/>
</dbReference>
<evidence type="ECO:0000256" key="1">
    <source>
        <dbReference type="ARBA" id="ARBA00004914"/>
    </source>
</evidence>
<dbReference type="Pfam" id="PF08244">
    <property type="entry name" value="Glyco_hydro_32C"/>
    <property type="match status" value="1"/>
</dbReference>
<keyword evidence="9" id="KW-0119">Carbohydrate metabolism</keyword>
<name>A0ABT3DGI9_9BACI</name>
<dbReference type="SUPFAM" id="SSF75005">
    <property type="entry name" value="Arabinanase/levansucrase/invertase"/>
    <property type="match status" value="1"/>
</dbReference>